<dbReference type="InterPro" id="IPR050661">
    <property type="entry name" value="BglG_antiterminators"/>
</dbReference>
<dbReference type="Gene3D" id="2.30.24.10">
    <property type="entry name" value="CAT RNA-binding domain"/>
    <property type="match status" value="1"/>
</dbReference>
<keyword evidence="5" id="KW-0804">Transcription</keyword>
<dbReference type="SMART" id="SM01061">
    <property type="entry name" value="CAT_RBD"/>
    <property type="match status" value="1"/>
</dbReference>
<dbReference type="NCBIfam" id="NF046042">
    <property type="entry name" value="LicT"/>
    <property type="match status" value="1"/>
</dbReference>
<organism evidence="8 9">
    <name type="scientific">Terribacillus halophilus</name>
    <dbReference type="NCBI Taxonomy" id="361279"/>
    <lineage>
        <taxon>Bacteria</taxon>
        <taxon>Bacillati</taxon>
        <taxon>Bacillota</taxon>
        <taxon>Bacilli</taxon>
        <taxon>Bacillales</taxon>
        <taxon>Bacillaceae</taxon>
        <taxon>Terribacillus</taxon>
    </lineage>
</organism>
<dbReference type="EMBL" id="FMZB01000006">
    <property type="protein sequence ID" value="SDD06433.1"/>
    <property type="molecule type" value="Genomic_DNA"/>
</dbReference>
<dbReference type="GO" id="GO:0045893">
    <property type="term" value="P:positive regulation of DNA-templated transcription"/>
    <property type="evidence" value="ECO:0007669"/>
    <property type="project" value="InterPro"/>
</dbReference>
<dbReference type="RefSeq" id="WP_093727515.1">
    <property type="nucleotide sequence ID" value="NZ_FMZB01000006.1"/>
</dbReference>
<dbReference type="InterPro" id="IPR036650">
    <property type="entry name" value="CAT_RNA-bd_dom_sf"/>
</dbReference>
<dbReference type="PROSITE" id="PS00654">
    <property type="entry name" value="PRD_1"/>
    <property type="match status" value="1"/>
</dbReference>
<dbReference type="PROSITE" id="PS51372">
    <property type="entry name" value="PRD_2"/>
    <property type="match status" value="2"/>
</dbReference>
<evidence type="ECO:0000256" key="4">
    <source>
        <dbReference type="ARBA" id="ARBA00023159"/>
    </source>
</evidence>
<feature type="domain" description="PRD" evidence="7">
    <location>
        <begin position="65"/>
        <end position="170"/>
    </location>
</feature>
<evidence type="ECO:0000313" key="9">
    <source>
        <dbReference type="Proteomes" id="UP000198666"/>
    </source>
</evidence>
<dbReference type="InterPro" id="IPR011608">
    <property type="entry name" value="PRD"/>
</dbReference>
<dbReference type="InterPro" id="IPR004341">
    <property type="entry name" value="CAT_RNA-bd_dom"/>
</dbReference>
<keyword evidence="3" id="KW-0805">Transcription regulation</keyword>
<evidence type="ECO:0000256" key="2">
    <source>
        <dbReference type="ARBA" id="ARBA00022884"/>
    </source>
</evidence>
<dbReference type="InterPro" id="IPR001550">
    <property type="entry name" value="Transcrpt_antitermin_CS"/>
</dbReference>
<sequence>MRIARIINNNVVSVYQLDGTELVVMGKGLAFHKKVGDRLDDDKIQKIFTLKDKQVSNNFQTLLRQVPMELASLVETIVQEATVQLQKQFHENIYVALTDHIHFAIERHQQGYDIKNALLWETKQLYPAEFDVGKQALAKIKESLGYQLPDEEAGLIAIHFINAEMNEQVSNTMDITHFVEHIMTIVKYHYKMDLDENSLNVSRFITHLRYFAQRIFTKTYYGSNDAYLYTMMSEKYPEAADCSRKIKDFIVSEYGHELTKEEMFYLTIHLQRVMNR</sequence>
<keyword evidence="2" id="KW-0694">RNA-binding</keyword>
<proteinExistence type="inferred from homology"/>
<evidence type="ECO:0000256" key="6">
    <source>
        <dbReference type="ARBA" id="ARBA00038510"/>
    </source>
</evidence>
<evidence type="ECO:0000259" key="7">
    <source>
        <dbReference type="PROSITE" id="PS51372"/>
    </source>
</evidence>
<dbReference type="InterPro" id="IPR036634">
    <property type="entry name" value="PRD_sf"/>
</dbReference>
<dbReference type="STRING" id="361279.SAMN05421663_106141"/>
<reference evidence="9" key="1">
    <citation type="submission" date="2016-10" db="EMBL/GenBank/DDBJ databases">
        <authorList>
            <person name="Varghese N."/>
            <person name="Submissions S."/>
        </authorList>
    </citation>
    <scope>NUCLEOTIDE SEQUENCE [LARGE SCALE GENOMIC DNA]</scope>
    <source>
        <strain evidence="9">DSM 21620</strain>
    </source>
</reference>
<keyword evidence="1" id="KW-0677">Repeat</keyword>
<feature type="domain" description="PRD" evidence="7">
    <location>
        <begin position="171"/>
        <end position="276"/>
    </location>
</feature>
<dbReference type="Pfam" id="PF00874">
    <property type="entry name" value="PRD"/>
    <property type="match status" value="2"/>
</dbReference>
<accession>A0A1G6RPU2</accession>
<comment type="similarity">
    <text evidence="6">Belongs to the transcriptional antiterminator BglG family.</text>
</comment>
<evidence type="ECO:0000313" key="8">
    <source>
        <dbReference type="EMBL" id="SDD06433.1"/>
    </source>
</evidence>
<dbReference type="AlphaFoldDB" id="A0A1G6RPU2"/>
<evidence type="ECO:0000256" key="5">
    <source>
        <dbReference type="ARBA" id="ARBA00023163"/>
    </source>
</evidence>
<dbReference type="Pfam" id="PF03123">
    <property type="entry name" value="CAT_RBD"/>
    <property type="match status" value="1"/>
</dbReference>
<dbReference type="OrthoDB" id="9813552at2"/>
<dbReference type="Gene3D" id="1.10.1790.10">
    <property type="entry name" value="PRD domain"/>
    <property type="match status" value="2"/>
</dbReference>
<dbReference type="PANTHER" id="PTHR30185:SF15">
    <property type="entry name" value="CRYPTIC BETA-GLUCOSIDE BGL OPERON ANTITERMINATOR"/>
    <property type="match status" value="1"/>
</dbReference>
<evidence type="ECO:0000256" key="1">
    <source>
        <dbReference type="ARBA" id="ARBA00022737"/>
    </source>
</evidence>
<keyword evidence="4" id="KW-0010">Activator</keyword>
<keyword evidence="9" id="KW-1185">Reference proteome</keyword>
<gene>
    <name evidence="8" type="ORF">SAMN05421663_106141</name>
</gene>
<dbReference type="SUPFAM" id="SSF50151">
    <property type="entry name" value="SacY-like RNA-binding domain"/>
    <property type="match status" value="1"/>
</dbReference>
<evidence type="ECO:0000256" key="3">
    <source>
        <dbReference type="ARBA" id="ARBA00023015"/>
    </source>
</evidence>
<dbReference type="GO" id="GO:0003723">
    <property type="term" value="F:RNA binding"/>
    <property type="evidence" value="ECO:0007669"/>
    <property type="project" value="UniProtKB-KW"/>
</dbReference>
<name>A0A1G6RPU2_9BACI</name>
<dbReference type="PANTHER" id="PTHR30185">
    <property type="entry name" value="CRYPTIC BETA-GLUCOSIDE BGL OPERON ANTITERMINATOR"/>
    <property type="match status" value="1"/>
</dbReference>
<dbReference type="SUPFAM" id="SSF63520">
    <property type="entry name" value="PTS-regulatory domain, PRD"/>
    <property type="match status" value="2"/>
</dbReference>
<dbReference type="Proteomes" id="UP000198666">
    <property type="component" value="Unassembled WGS sequence"/>
</dbReference>
<protein>
    <submittedName>
        <fullName evidence="8">Beta-glucoside operon transcriptional antiterminator</fullName>
    </submittedName>
</protein>